<accession>A0A8T0U3B4</accession>
<organism evidence="2 3">
    <name type="scientific">Panicum virgatum</name>
    <name type="common">Blackwell switchgrass</name>
    <dbReference type="NCBI Taxonomy" id="38727"/>
    <lineage>
        <taxon>Eukaryota</taxon>
        <taxon>Viridiplantae</taxon>
        <taxon>Streptophyta</taxon>
        <taxon>Embryophyta</taxon>
        <taxon>Tracheophyta</taxon>
        <taxon>Spermatophyta</taxon>
        <taxon>Magnoliopsida</taxon>
        <taxon>Liliopsida</taxon>
        <taxon>Poales</taxon>
        <taxon>Poaceae</taxon>
        <taxon>PACMAD clade</taxon>
        <taxon>Panicoideae</taxon>
        <taxon>Panicodae</taxon>
        <taxon>Paniceae</taxon>
        <taxon>Panicinae</taxon>
        <taxon>Panicum</taxon>
        <taxon>Panicum sect. Hiantes</taxon>
    </lineage>
</organism>
<gene>
    <name evidence="2" type="ORF">PVAP13_3NG180896</name>
</gene>
<sequence>MPSPGGQDASPLPLPGGGRSARPRGAYPAAGPGCPARSTRQPTARIVAAGLSATPPHLSATPQLCQFVSALRDSRVPALARQATVRVSVAGLSATPPRLSATSEPATPTASISSSPSASSGRLLCSDLDFICSFRGILFSDAVRTAITIQVPQVAKQFIKNKLKPCCYSFDPNGYCGRGWRRPL</sequence>
<evidence type="ECO:0000313" key="3">
    <source>
        <dbReference type="Proteomes" id="UP000823388"/>
    </source>
</evidence>
<feature type="compositionally biased region" description="Low complexity" evidence="1">
    <location>
        <begin position="100"/>
        <end position="119"/>
    </location>
</feature>
<feature type="compositionally biased region" description="Low complexity" evidence="1">
    <location>
        <begin position="23"/>
        <end position="37"/>
    </location>
</feature>
<dbReference type="Proteomes" id="UP000823388">
    <property type="component" value="Chromosome 3N"/>
</dbReference>
<comment type="caution">
    <text evidence="2">The sequence shown here is derived from an EMBL/GenBank/DDBJ whole genome shotgun (WGS) entry which is preliminary data.</text>
</comment>
<proteinExistence type="predicted"/>
<feature type="region of interest" description="Disordered" evidence="1">
    <location>
        <begin position="1"/>
        <end position="41"/>
    </location>
</feature>
<keyword evidence="3" id="KW-1185">Reference proteome</keyword>
<dbReference type="EMBL" id="CM029042">
    <property type="protein sequence ID" value="KAG2617430.1"/>
    <property type="molecule type" value="Genomic_DNA"/>
</dbReference>
<dbReference type="AlphaFoldDB" id="A0A8T0U3B4"/>
<protein>
    <submittedName>
        <fullName evidence="2">Uncharacterized protein</fullName>
    </submittedName>
</protein>
<evidence type="ECO:0000256" key="1">
    <source>
        <dbReference type="SAM" id="MobiDB-lite"/>
    </source>
</evidence>
<feature type="region of interest" description="Disordered" evidence="1">
    <location>
        <begin position="96"/>
        <end position="119"/>
    </location>
</feature>
<reference evidence="2 3" key="1">
    <citation type="submission" date="2020-05" db="EMBL/GenBank/DDBJ databases">
        <title>WGS assembly of Panicum virgatum.</title>
        <authorList>
            <person name="Lovell J.T."/>
            <person name="Jenkins J."/>
            <person name="Shu S."/>
            <person name="Juenger T.E."/>
            <person name="Schmutz J."/>
        </authorList>
    </citation>
    <scope>NUCLEOTIDE SEQUENCE [LARGE SCALE GENOMIC DNA]</scope>
    <source>
        <strain evidence="3">cv. AP13</strain>
    </source>
</reference>
<evidence type="ECO:0000313" key="2">
    <source>
        <dbReference type="EMBL" id="KAG2617430.1"/>
    </source>
</evidence>
<name>A0A8T0U3B4_PANVG</name>